<dbReference type="PROSITE" id="PS51724">
    <property type="entry name" value="SPOR"/>
    <property type="match status" value="1"/>
</dbReference>
<name>A0A2A6LVX6_RHIFR</name>
<feature type="active site" evidence="7">
    <location>
        <position position="111"/>
    </location>
</feature>
<dbReference type="InterPro" id="IPR001967">
    <property type="entry name" value="Peptidase_S11_N"/>
</dbReference>
<dbReference type="InterPro" id="IPR036680">
    <property type="entry name" value="SPOR-like_sf"/>
</dbReference>
<feature type="domain" description="SPOR" evidence="11">
    <location>
        <begin position="331"/>
        <end position="416"/>
    </location>
</feature>
<dbReference type="GO" id="GO:0009252">
    <property type="term" value="P:peptidoglycan biosynthetic process"/>
    <property type="evidence" value="ECO:0007669"/>
    <property type="project" value="UniProtKB-KW"/>
</dbReference>
<dbReference type="GO" id="GO:0071555">
    <property type="term" value="P:cell wall organization"/>
    <property type="evidence" value="ECO:0007669"/>
    <property type="project" value="UniProtKB-KW"/>
</dbReference>
<proteinExistence type="inferred from homology"/>
<evidence type="ECO:0000256" key="8">
    <source>
        <dbReference type="PIRSR" id="PIRSR618044-2"/>
    </source>
</evidence>
<dbReference type="PANTHER" id="PTHR21581:SF6">
    <property type="entry name" value="TRAFFICKING PROTEIN PARTICLE COMPLEX SUBUNIT 12"/>
    <property type="match status" value="1"/>
</dbReference>
<feature type="binding site" evidence="8">
    <location>
        <position position="213"/>
    </location>
    <ligand>
        <name>substrate</name>
    </ligand>
</feature>
<organism evidence="12 13">
    <name type="scientific">Rhizobium fredii</name>
    <name type="common">Sinorhizobium fredii</name>
    <dbReference type="NCBI Taxonomy" id="380"/>
    <lineage>
        <taxon>Bacteria</taxon>
        <taxon>Pseudomonadati</taxon>
        <taxon>Pseudomonadota</taxon>
        <taxon>Alphaproteobacteria</taxon>
        <taxon>Hyphomicrobiales</taxon>
        <taxon>Rhizobiaceae</taxon>
        <taxon>Sinorhizobium/Ensifer group</taxon>
        <taxon>Sinorhizobium</taxon>
    </lineage>
</organism>
<evidence type="ECO:0000256" key="10">
    <source>
        <dbReference type="SAM" id="SignalP"/>
    </source>
</evidence>
<evidence type="ECO:0000256" key="7">
    <source>
        <dbReference type="PIRSR" id="PIRSR618044-1"/>
    </source>
</evidence>
<keyword evidence="6" id="KW-0961">Cell wall biogenesis/degradation</keyword>
<evidence type="ECO:0000256" key="5">
    <source>
        <dbReference type="ARBA" id="ARBA00022984"/>
    </source>
</evidence>
<dbReference type="EMBL" id="NWTC01000014">
    <property type="protein sequence ID" value="PDT46386.1"/>
    <property type="molecule type" value="Genomic_DNA"/>
</dbReference>
<protein>
    <submittedName>
        <fullName evidence="12">D-alanyl-D-alanine carboxypeptidase</fullName>
    </submittedName>
</protein>
<feature type="active site" description="Proton acceptor" evidence="7">
    <location>
        <position position="54"/>
    </location>
</feature>
<evidence type="ECO:0000256" key="6">
    <source>
        <dbReference type="ARBA" id="ARBA00023316"/>
    </source>
</evidence>
<evidence type="ECO:0000256" key="1">
    <source>
        <dbReference type="ARBA" id="ARBA00007164"/>
    </source>
</evidence>
<evidence type="ECO:0000256" key="4">
    <source>
        <dbReference type="ARBA" id="ARBA00022960"/>
    </source>
</evidence>
<comment type="caution">
    <text evidence="12">The sequence shown here is derived from an EMBL/GenBank/DDBJ whole genome shotgun (WGS) entry which is preliminary data.</text>
</comment>
<comment type="similarity">
    <text evidence="1 9">Belongs to the peptidase S11 family.</text>
</comment>
<evidence type="ECO:0000259" key="11">
    <source>
        <dbReference type="PROSITE" id="PS51724"/>
    </source>
</evidence>
<dbReference type="GO" id="GO:0008360">
    <property type="term" value="P:regulation of cell shape"/>
    <property type="evidence" value="ECO:0007669"/>
    <property type="project" value="UniProtKB-KW"/>
</dbReference>
<gene>
    <name evidence="12" type="ORF">CO661_19140</name>
</gene>
<dbReference type="GO" id="GO:0042834">
    <property type="term" value="F:peptidoglycan binding"/>
    <property type="evidence" value="ECO:0007669"/>
    <property type="project" value="InterPro"/>
</dbReference>
<evidence type="ECO:0000256" key="9">
    <source>
        <dbReference type="RuleBase" id="RU004016"/>
    </source>
</evidence>
<dbReference type="SUPFAM" id="SSF56601">
    <property type="entry name" value="beta-lactamase/transpeptidase-like"/>
    <property type="match status" value="1"/>
</dbReference>
<evidence type="ECO:0000256" key="3">
    <source>
        <dbReference type="ARBA" id="ARBA00022801"/>
    </source>
</evidence>
<dbReference type="Gene3D" id="3.40.710.10">
    <property type="entry name" value="DD-peptidase/beta-lactamase superfamily"/>
    <property type="match status" value="1"/>
</dbReference>
<dbReference type="InterPro" id="IPR007730">
    <property type="entry name" value="SPOR-like_dom"/>
</dbReference>
<dbReference type="PANTHER" id="PTHR21581">
    <property type="entry name" value="D-ALANYL-D-ALANINE CARBOXYPEPTIDASE"/>
    <property type="match status" value="1"/>
</dbReference>
<dbReference type="RefSeq" id="WP_037432254.1">
    <property type="nucleotide sequence ID" value="NZ_JBEPTV010000001.1"/>
</dbReference>
<dbReference type="Proteomes" id="UP000220353">
    <property type="component" value="Unassembled WGS sequence"/>
</dbReference>
<reference evidence="12 13" key="1">
    <citation type="submission" date="2017-09" db="EMBL/GenBank/DDBJ databases">
        <title>Comparative genomics of rhizobia isolated from Phaseolus vulgaris in China.</title>
        <authorList>
            <person name="Tong W."/>
        </authorList>
    </citation>
    <scope>NUCLEOTIDE SEQUENCE [LARGE SCALE GENOMIC DNA]</scope>
    <source>
        <strain evidence="12 13">PCH1</strain>
    </source>
</reference>
<feature type="signal peptide" evidence="10">
    <location>
        <begin position="1"/>
        <end position="23"/>
    </location>
</feature>
<keyword evidence="2 10" id="KW-0732">Signal</keyword>
<dbReference type="Pfam" id="PF00768">
    <property type="entry name" value="Peptidase_S11"/>
    <property type="match status" value="1"/>
</dbReference>
<dbReference type="InterPro" id="IPR018044">
    <property type="entry name" value="Peptidase_S11"/>
</dbReference>
<evidence type="ECO:0000313" key="13">
    <source>
        <dbReference type="Proteomes" id="UP000220353"/>
    </source>
</evidence>
<dbReference type="AlphaFoldDB" id="A0A2A6LVX6"/>
<keyword evidence="12" id="KW-0645">Protease</keyword>
<evidence type="ECO:0000256" key="2">
    <source>
        <dbReference type="ARBA" id="ARBA00022729"/>
    </source>
</evidence>
<dbReference type="PRINTS" id="PR00725">
    <property type="entry name" value="DADACBPTASE1"/>
</dbReference>
<accession>A0A2A6LVX6</accession>
<keyword evidence="12" id="KW-0121">Carboxypeptidase</keyword>
<dbReference type="InterPro" id="IPR012338">
    <property type="entry name" value="Beta-lactam/transpept-like"/>
</dbReference>
<feature type="chain" id="PRO_5012314730" evidence="10">
    <location>
        <begin position="24"/>
        <end position="417"/>
    </location>
</feature>
<dbReference type="Gene3D" id="3.30.70.1070">
    <property type="entry name" value="Sporulation related repeat"/>
    <property type="match status" value="1"/>
</dbReference>
<feature type="active site" description="Acyl-ester intermediate" evidence="7">
    <location>
        <position position="51"/>
    </location>
</feature>
<dbReference type="GO" id="GO:0009002">
    <property type="term" value="F:serine-type D-Ala-D-Ala carboxypeptidase activity"/>
    <property type="evidence" value="ECO:0007669"/>
    <property type="project" value="InterPro"/>
</dbReference>
<evidence type="ECO:0000313" key="12">
    <source>
        <dbReference type="EMBL" id="PDT46386.1"/>
    </source>
</evidence>
<sequence>MRNLQVALAAIVAFVAATASAFAGSASFVIDARSGRVLSAENADELNYPASLTKMMTLYLTFEALHRGEINWETPVPMSKEAARKPPTKLGLKPGGAITVEEAVYGMIVHSANDAAAAMAEKLGGSEAAFAQMMTARARRLGMTRTVFVNASGLPASQQVTTARDMARLGMALLRDFPREYRLFSAQSFNFRGRVMRGHNRLMYRYDGMDGIKTGYTNASGFNLVSAVRDGNRRIIGVVLGGRTAKSRDNKMAALLDQHLGRAPAPDGGPAIAAAKQLDTVEVATLPGVSLYAEPNRAGKNAKAALMAASTTAVVPADRPTAIEEVASTEPKADAYWQIQISTATSAEAARKILVEAQSAGGAALLGASPHTDVDGSGSAKRYRARFIGFASREAATSACNILKKRSYECRLLPGRG</sequence>
<keyword evidence="5" id="KW-0573">Peptidoglycan synthesis</keyword>
<keyword evidence="4" id="KW-0133">Cell shape</keyword>
<dbReference type="Pfam" id="PF05036">
    <property type="entry name" value="SPOR"/>
    <property type="match status" value="1"/>
</dbReference>
<keyword evidence="3" id="KW-0378">Hydrolase</keyword>
<dbReference type="GO" id="GO:0006508">
    <property type="term" value="P:proteolysis"/>
    <property type="evidence" value="ECO:0007669"/>
    <property type="project" value="InterPro"/>
</dbReference>